<dbReference type="RefSeq" id="WP_001052677.1">
    <property type="nucleotide sequence ID" value="NZ_CAJHHT010000016.1"/>
</dbReference>
<reference evidence="1" key="1">
    <citation type="submission" date="2019-07" db="EMBL/GenBank/DDBJ databases">
        <title>Biological characteristics of mucoid Acinetobacter baumannii from a general hospital in China.</title>
        <authorList>
            <person name="Hua X."/>
            <person name="Yu Y."/>
        </authorList>
    </citation>
    <scope>NUCLEOTIDE SEQUENCE</scope>
    <source>
        <strain evidence="1">N8</strain>
    </source>
</reference>
<sequence>MNLNRSFKNNYLFVELNYKNLPTDPNAKKLIKDFPESYYSKITNIVTGHSLYIAVAKHNVARSKEIAFLTTYDLNDDQLSQTERLNHIGINFNLVIQEHIDFLKKEHLEPQNEIEKNLSEGLIKDGGMYIKGATYEKALMFLKLEAWEQLYTYSVMKNNL</sequence>
<protein>
    <submittedName>
        <fullName evidence="1">Uncharacterized protein</fullName>
    </submittedName>
</protein>
<dbReference type="AlphaFoldDB" id="A0ABD5DS17"/>
<gene>
    <name evidence="1" type="ORF">FPK63_18555</name>
</gene>
<dbReference type="EMBL" id="VMAF01000051">
    <property type="protein sequence ID" value="MDR8433054.1"/>
    <property type="molecule type" value="Genomic_DNA"/>
</dbReference>
<proteinExistence type="predicted"/>
<name>A0ABD5DS17_ACIBA</name>
<evidence type="ECO:0000313" key="1">
    <source>
        <dbReference type="EMBL" id="MDR8433054.1"/>
    </source>
</evidence>
<comment type="caution">
    <text evidence="1">The sequence shown here is derived from an EMBL/GenBank/DDBJ whole genome shotgun (WGS) entry which is preliminary data.</text>
</comment>
<organism evidence="1">
    <name type="scientific">Acinetobacter baumannii</name>
    <dbReference type="NCBI Taxonomy" id="470"/>
    <lineage>
        <taxon>Bacteria</taxon>
        <taxon>Pseudomonadati</taxon>
        <taxon>Pseudomonadota</taxon>
        <taxon>Gammaproteobacteria</taxon>
        <taxon>Moraxellales</taxon>
        <taxon>Moraxellaceae</taxon>
        <taxon>Acinetobacter</taxon>
        <taxon>Acinetobacter calcoaceticus/baumannii complex</taxon>
    </lineage>
</organism>
<accession>A0ABD5DS17</accession>